<dbReference type="NCBIfam" id="TIGR00964">
    <property type="entry name" value="secE_bact"/>
    <property type="match status" value="1"/>
</dbReference>
<keyword evidence="8 9" id="KW-0472">Membrane</keyword>
<evidence type="ECO:0000256" key="4">
    <source>
        <dbReference type="ARBA" id="ARBA00022692"/>
    </source>
</evidence>
<dbReference type="PANTHER" id="PTHR33910:SF1">
    <property type="entry name" value="PROTEIN TRANSLOCASE SUBUNIT SECE"/>
    <property type="match status" value="1"/>
</dbReference>
<feature type="transmembrane region" description="Helical" evidence="9">
    <location>
        <begin position="29"/>
        <end position="53"/>
    </location>
</feature>
<name>A0A1F6BXH6_9BACT</name>
<dbReference type="GO" id="GO:0008320">
    <property type="term" value="F:protein transmembrane transporter activity"/>
    <property type="evidence" value="ECO:0007669"/>
    <property type="project" value="UniProtKB-UniRule"/>
</dbReference>
<reference evidence="10 11" key="1">
    <citation type="journal article" date="2016" name="Nat. Commun.">
        <title>Thousands of microbial genomes shed light on interconnected biogeochemical processes in an aquifer system.</title>
        <authorList>
            <person name="Anantharaman K."/>
            <person name="Brown C.T."/>
            <person name="Hug L.A."/>
            <person name="Sharon I."/>
            <person name="Castelle C.J."/>
            <person name="Probst A.J."/>
            <person name="Thomas B.C."/>
            <person name="Singh A."/>
            <person name="Wilkins M.J."/>
            <person name="Karaoz U."/>
            <person name="Brodie E.L."/>
            <person name="Williams K.H."/>
            <person name="Hubbard S.S."/>
            <person name="Banfield J.F."/>
        </authorList>
    </citation>
    <scope>NUCLEOTIDE SEQUENCE [LARGE SCALE GENOMIC DNA]</scope>
</reference>
<comment type="caution">
    <text evidence="10">The sequence shown here is derived from an EMBL/GenBank/DDBJ whole genome shotgun (WGS) entry which is preliminary data.</text>
</comment>
<comment type="subunit">
    <text evidence="9">Component of the Sec protein translocase complex. Heterotrimer consisting of SecY, SecE and SecG subunits. The heterotrimers can form oligomers, although 1 heterotrimer is thought to be able to translocate proteins. Interacts with the ribosome. Interacts with SecDF, and other proteins may be involved. Interacts with SecA.</text>
</comment>
<dbReference type="InterPro" id="IPR001901">
    <property type="entry name" value="Translocase_SecE/Sec61-g"/>
</dbReference>
<evidence type="ECO:0000256" key="8">
    <source>
        <dbReference type="ARBA" id="ARBA00023136"/>
    </source>
</evidence>
<evidence type="ECO:0000256" key="5">
    <source>
        <dbReference type="ARBA" id="ARBA00022927"/>
    </source>
</evidence>
<organism evidence="10 11">
    <name type="scientific">Candidatus Kaiserbacteria bacterium RIFCSPHIGHO2_01_FULL_46_22</name>
    <dbReference type="NCBI Taxonomy" id="1798475"/>
    <lineage>
        <taxon>Bacteria</taxon>
        <taxon>Candidatus Kaiseribacteriota</taxon>
    </lineage>
</organism>
<sequence length="63" mass="6978">MAKINPITFIRQAREELLKVTWPSRETTIRYTVIVVVGSVVVGGIVGAMDFVLTKTLQAFIIS</sequence>
<evidence type="ECO:0000256" key="2">
    <source>
        <dbReference type="ARBA" id="ARBA00022448"/>
    </source>
</evidence>
<dbReference type="PANTHER" id="PTHR33910">
    <property type="entry name" value="PROTEIN TRANSLOCASE SUBUNIT SECE"/>
    <property type="match status" value="1"/>
</dbReference>
<comment type="function">
    <text evidence="9">Essential subunit of the Sec protein translocation channel SecYEG. Clamps together the 2 halves of SecY. May contact the channel plug during translocation.</text>
</comment>
<keyword evidence="6 9" id="KW-1133">Transmembrane helix</keyword>
<dbReference type="Gene3D" id="1.20.5.1030">
    <property type="entry name" value="Preprotein translocase secy subunit"/>
    <property type="match status" value="1"/>
</dbReference>
<dbReference type="HAMAP" id="MF_00422">
    <property type="entry name" value="SecE"/>
    <property type="match status" value="1"/>
</dbReference>
<keyword evidence="7 9" id="KW-0811">Translocation</keyword>
<dbReference type="Proteomes" id="UP000176322">
    <property type="component" value="Unassembled WGS sequence"/>
</dbReference>
<evidence type="ECO:0000313" key="11">
    <source>
        <dbReference type="Proteomes" id="UP000176322"/>
    </source>
</evidence>
<dbReference type="InterPro" id="IPR005807">
    <property type="entry name" value="SecE_bac"/>
</dbReference>
<dbReference type="InterPro" id="IPR038379">
    <property type="entry name" value="SecE_sf"/>
</dbReference>
<accession>A0A1F6BXH6</accession>
<dbReference type="GO" id="GO:0006605">
    <property type="term" value="P:protein targeting"/>
    <property type="evidence" value="ECO:0007669"/>
    <property type="project" value="UniProtKB-UniRule"/>
</dbReference>
<dbReference type="GO" id="GO:0009306">
    <property type="term" value="P:protein secretion"/>
    <property type="evidence" value="ECO:0007669"/>
    <property type="project" value="UniProtKB-UniRule"/>
</dbReference>
<dbReference type="GO" id="GO:0043952">
    <property type="term" value="P:protein transport by the Sec complex"/>
    <property type="evidence" value="ECO:0007669"/>
    <property type="project" value="UniProtKB-UniRule"/>
</dbReference>
<keyword evidence="3 9" id="KW-1003">Cell membrane</keyword>
<dbReference type="GO" id="GO:0005886">
    <property type="term" value="C:plasma membrane"/>
    <property type="evidence" value="ECO:0007669"/>
    <property type="project" value="UniProtKB-SubCell"/>
</dbReference>
<keyword evidence="4 9" id="KW-0812">Transmembrane</keyword>
<evidence type="ECO:0000313" key="10">
    <source>
        <dbReference type="EMBL" id="OGG41664.1"/>
    </source>
</evidence>
<evidence type="ECO:0000256" key="7">
    <source>
        <dbReference type="ARBA" id="ARBA00023010"/>
    </source>
</evidence>
<keyword evidence="2 9" id="KW-0813">Transport</keyword>
<dbReference type="AlphaFoldDB" id="A0A1F6BXH6"/>
<evidence type="ECO:0000256" key="1">
    <source>
        <dbReference type="ARBA" id="ARBA00004370"/>
    </source>
</evidence>
<dbReference type="Pfam" id="PF00584">
    <property type="entry name" value="SecE"/>
    <property type="match status" value="1"/>
</dbReference>
<dbReference type="EMBL" id="MFKO01000004">
    <property type="protein sequence ID" value="OGG41664.1"/>
    <property type="molecule type" value="Genomic_DNA"/>
</dbReference>
<dbReference type="GO" id="GO:0065002">
    <property type="term" value="P:intracellular protein transmembrane transport"/>
    <property type="evidence" value="ECO:0007669"/>
    <property type="project" value="UniProtKB-UniRule"/>
</dbReference>
<protein>
    <recommendedName>
        <fullName evidence="9">Protein translocase subunit SecE</fullName>
    </recommendedName>
</protein>
<gene>
    <name evidence="9" type="primary">secE</name>
    <name evidence="10" type="ORF">A2837_00285</name>
</gene>
<keyword evidence="5 9" id="KW-0653">Protein transport</keyword>
<dbReference type="STRING" id="1798475.A2837_00285"/>
<evidence type="ECO:0000256" key="3">
    <source>
        <dbReference type="ARBA" id="ARBA00022475"/>
    </source>
</evidence>
<comment type="similarity">
    <text evidence="9">Belongs to the SecE/SEC61-gamma family.</text>
</comment>
<evidence type="ECO:0000256" key="6">
    <source>
        <dbReference type="ARBA" id="ARBA00022989"/>
    </source>
</evidence>
<proteinExistence type="inferred from homology"/>
<evidence type="ECO:0000256" key="9">
    <source>
        <dbReference type="HAMAP-Rule" id="MF_00422"/>
    </source>
</evidence>
<comment type="subcellular location">
    <subcellularLocation>
        <location evidence="9">Cell membrane</location>
        <topology evidence="9">Single-pass membrane protein</topology>
    </subcellularLocation>
    <subcellularLocation>
        <location evidence="1">Membrane</location>
    </subcellularLocation>
</comment>